<dbReference type="GO" id="GO:0016887">
    <property type="term" value="F:ATP hydrolysis activity"/>
    <property type="evidence" value="ECO:0007669"/>
    <property type="project" value="InterPro"/>
</dbReference>
<feature type="domain" description="AAA+ ATPase" evidence="1">
    <location>
        <begin position="20"/>
        <end position="330"/>
    </location>
</feature>
<dbReference type="InterPro" id="IPR027417">
    <property type="entry name" value="P-loop_NTPase"/>
</dbReference>
<dbReference type="InterPro" id="IPR051396">
    <property type="entry name" value="Bact_Antivir_Def_Nuclease"/>
</dbReference>
<dbReference type="RefSeq" id="WP_089416413.1">
    <property type="nucleotide sequence ID" value="NZ_CP022423.1"/>
</dbReference>
<name>A0A221KEI4_VITFI</name>
<evidence type="ECO:0000259" key="1">
    <source>
        <dbReference type="SMART" id="SM00382"/>
    </source>
</evidence>
<dbReference type="PANTHER" id="PTHR43581:SF2">
    <property type="entry name" value="EXCINUCLEASE ATPASE SUBUNIT"/>
    <property type="match status" value="1"/>
</dbReference>
<dbReference type="InterPro" id="IPR003959">
    <property type="entry name" value="ATPase_AAA_core"/>
</dbReference>
<dbReference type="OrthoDB" id="3322489at2"/>
<sequence length="578" mass="63881">MLTQLTIRNFKRFEAVDIDLSDAVVLIGPNNSGKTTALQALALWDACLRHWLAKCGGAQTQTSKAVPIGRKDLAVLPLPAMDGLWRNQQLRAASPANPERMIGRVVEIVLTGRNGAVDWRLGVQIDYVNEESFNCRPFLVDDAAAVVQLHQRVRPAFLPPIAGLIAEEPLFLPSRVEALLHAGRGGEVLRNLCYAVWEKQDASWQQVSQAIHTLFGVKLLEPVLIEAQGLLELAYQAEDDGPKLPLTSAGLGMLQTLQLLVFLHWKPGAVLLLDEPDAHLEILRQRQTYQVLVDLARRQGSQIICASHSEVVLNEAIQRDQVVAFVGRPHTVRASAQVLKSLRDYGFEHYTQAEQKGWVLYLEGSTDLSILQAWAERLNHPAREVLARPFVHYLNSNVPSLARNHFNAVREANPHLVGLSLFDRMDLPPQGSQPGLTERAWRRREIENYFSEPAVLLAFARAGWGGHQQAGTSHADGTDDAQASARERAMQAAIHEVEQAVLVLGEDVWSPERKASEQVLPQILQRYAGKVPGAVIPSKGSYYILIDFQDAATIDPEVPAVLDTIAHVAAQAITPDFL</sequence>
<dbReference type="KEGG" id="vff:VITFI_CDS1462"/>
<dbReference type="Pfam" id="PF13175">
    <property type="entry name" value="AAA_15"/>
    <property type="match status" value="1"/>
</dbReference>
<dbReference type="SUPFAM" id="SSF52540">
    <property type="entry name" value="P-loop containing nucleoside triphosphate hydrolases"/>
    <property type="match status" value="1"/>
</dbReference>
<reference evidence="2 3" key="1">
    <citation type="submission" date="2017-07" db="EMBL/GenBank/DDBJ databases">
        <title>Complete Genome Sequence of the cosmetic ferment Vitreoscilla filiformis (ATCC15551).</title>
        <authorList>
            <person name="Contreras S."/>
            <person name="Sagory-Zalkind P."/>
            <person name="Blanquart H."/>
            <person name="Iltis A."/>
            <person name="Morand S.C."/>
        </authorList>
    </citation>
    <scope>NUCLEOTIDE SEQUENCE [LARGE SCALE GENOMIC DNA]</scope>
    <source>
        <strain evidence="2 3">ATCC 15551</strain>
    </source>
</reference>
<dbReference type="PANTHER" id="PTHR43581">
    <property type="entry name" value="ATP/GTP PHOSPHATASE"/>
    <property type="match status" value="1"/>
</dbReference>
<dbReference type="CDD" id="cd00267">
    <property type="entry name" value="ABC_ATPase"/>
    <property type="match status" value="1"/>
</dbReference>
<keyword evidence="3" id="KW-1185">Reference proteome</keyword>
<gene>
    <name evidence="2" type="ORF">VITFI_CDS1462</name>
</gene>
<accession>A0A221KEI4</accession>
<dbReference type="EMBL" id="CP022423">
    <property type="protein sequence ID" value="ASM77240.1"/>
    <property type="molecule type" value="Genomic_DNA"/>
</dbReference>
<evidence type="ECO:0000313" key="3">
    <source>
        <dbReference type="Proteomes" id="UP000199729"/>
    </source>
</evidence>
<dbReference type="SMART" id="SM00382">
    <property type="entry name" value="AAA"/>
    <property type="match status" value="1"/>
</dbReference>
<dbReference type="InterPro" id="IPR041685">
    <property type="entry name" value="AAA_GajA/Old/RecF-like"/>
</dbReference>
<dbReference type="Pfam" id="PF13304">
    <property type="entry name" value="AAA_21"/>
    <property type="match status" value="1"/>
</dbReference>
<dbReference type="Proteomes" id="UP000199729">
    <property type="component" value="Chromosome"/>
</dbReference>
<dbReference type="AlphaFoldDB" id="A0A221KEI4"/>
<dbReference type="GO" id="GO:0005524">
    <property type="term" value="F:ATP binding"/>
    <property type="evidence" value="ECO:0007669"/>
    <property type="project" value="InterPro"/>
</dbReference>
<protein>
    <submittedName>
        <fullName evidence="2">ATPase AAA</fullName>
    </submittedName>
</protein>
<evidence type="ECO:0000313" key="2">
    <source>
        <dbReference type="EMBL" id="ASM77240.1"/>
    </source>
</evidence>
<proteinExistence type="predicted"/>
<organism evidence="2 3">
    <name type="scientific">Vitreoscilla filiformis</name>
    <dbReference type="NCBI Taxonomy" id="63"/>
    <lineage>
        <taxon>Bacteria</taxon>
        <taxon>Pseudomonadati</taxon>
        <taxon>Pseudomonadota</taxon>
        <taxon>Betaproteobacteria</taxon>
        <taxon>Neisseriales</taxon>
        <taxon>Neisseriaceae</taxon>
        <taxon>Vitreoscilla</taxon>
    </lineage>
</organism>
<dbReference type="InterPro" id="IPR003593">
    <property type="entry name" value="AAA+_ATPase"/>
</dbReference>
<dbReference type="Gene3D" id="3.40.50.300">
    <property type="entry name" value="P-loop containing nucleotide triphosphate hydrolases"/>
    <property type="match status" value="2"/>
</dbReference>